<evidence type="ECO:0000259" key="6">
    <source>
        <dbReference type="PROSITE" id="PS51700"/>
    </source>
</evidence>
<dbReference type="GO" id="GO:0044732">
    <property type="term" value="C:mitotic spindle pole body"/>
    <property type="evidence" value="ECO:0007669"/>
    <property type="project" value="TreeGrafter"/>
</dbReference>
<comment type="catalytic activity">
    <reaction evidence="1">
        <text>All bonds known to be hydrolyzed by this endopeptidase have arginine in P1 and an acidic residue in P4. P6 is often occupied by an acidic residue or by a hydroxy-amino-acid residue, the phosphorylation of which enhances cleavage.</text>
        <dbReference type="EC" id="3.4.22.49"/>
    </reaction>
</comment>
<dbReference type="PANTHER" id="PTHR12792:SF0">
    <property type="entry name" value="SEPARIN"/>
    <property type="match status" value="1"/>
</dbReference>
<dbReference type="Pfam" id="PF03568">
    <property type="entry name" value="Separin_C"/>
    <property type="match status" value="1"/>
</dbReference>
<proteinExistence type="predicted"/>
<dbReference type="GO" id="GO:0005634">
    <property type="term" value="C:nucleus"/>
    <property type="evidence" value="ECO:0007669"/>
    <property type="project" value="InterPro"/>
</dbReference>
<feature type="compositionally biased region" description="Low complexity" evidence="5">
    <location>
        <begin position="153"/>
        <end position="172"/>
    </location>
</feature>
<keyword evidence="3" id="KW-0378">Hydrolase</keyword>
<evidence type="ECO:0000256" key="2">
    <source>
        <dbReference type="ARBA" id="ARBA00012489"/>
    </source>
</evidence>
<dbReference type="GO" id="GO:0051307">
    <property type="term" value="P:meiotic chromosome separation"/>
    <property type="evidence" value="ECO:0007669"/>
    <property type="project" value="TreeGrafter"/>
</dbReference>
<protein>
    <recommendedName>
        <fullName evidence="2">separase</fullName>
        <ecNumber evidence="2">3.4.22.49</ecNumber>
    </recommendedName>
</protein>
<keyword evidence="4" id="KW-0159">Chromosome partition</keyword>
<feature type="region of interest" description="Disordered" evidence="5">
    <location>
        <begin position="2123"/>
        <end position="2158"/>
    </location>
</feature>
<name>A0A6G1JNB9_9PLEO</name>
<keyword evidence="7" id="KW-0131">Cell cycle</keyword>
<evidence type="ECO:0000313" key="8">
    <source>
        <dbReference type="Proteomes" id="UP000799291"/>
    </source>
</evidence>
<dbReference type="EC" id="3.4.22.49" evidence="2"/>
<evidence type="ECO:0000313" key="7">
    <source>
        <dbReference type="EMBL" id="KAF2691649.1"/>
    </source>
</evidence>
<feature type="region of interest" description="Disordered" evidence="5">
    <location>
        <begin position="56"/>
        <end position="83"/>
    </location>
</feature>
<dbReference type="EMBL" id="MU005569">
    <property type="protein sequence ID" value="KAF2691649.1"/>
    <property type="molecule type" value="Genomic_DNA"/>
</dbReference>
<dbReference type="Proteomes" id="UP000799291">
    <property type="component" value="Unassembled WGS sequence"/>
</dbReference>
<keyword evidence="8" id="KW-1185">Reference proteome</keyword>
<sequence>MAAEKDATRTRLKNIKTDVRTISTCTATTVAELQDILAGRNTEAPQKENIRVNKAQLSTAQSTARRRAGTNAATATDAAKETRRLLSPRERYILATEVANTTLKTLADALKTQQPAQARPSKTKPPRPRPTHTKSYSVAHPLKERSVSQIVNSPKKSSSLRRSSSFSSVLTSGPDAGLVATAECARIAFAYLGTSEAVKVAGKDAPTLQLENGTLALIGKLVAHGLDHLAIKEMRTLKRRLDKYLSKDDDKLDTRPTIGRTGSQEPSSVEKEGLAALLDFGDVDRKSAALPIITNLQTYTLRVIARVKRPRIVEATWNYLKLSHASSPANLIYHAARSAENPAKAARQLESLAQTILLLCPSISPSDDGDHLQASPDIVLYLQHLAFRVRQRWWNLAKHEGDKEKELLEPFSKCLVAFSRRSRLSPSKKFKLAESLYTDLFAVGQDANAPSQSRPQPNLLVSQTLSSLAQAAGFSDEALRYLGSSSSSPIETSAAKQAARLARIATVSLETCLKGDRRPDLDDTIAATLGALAGGLGGSSTDLNSLFMEVNALRRMATRLLSTNPQTMDAPIPRTLEQQCFRIIAATVELTLRFIGSRPPTDADQHSVSRYNERHGMASKFIRSTVDSVLACCKRPLADESTWMELDSLIQECVGLLSRLEEQPQDARISEPNIQEGVQCPLVKFSNAYWAIQLQLRKLGVRPSVVALAMQKSTDLLQSRSLLDRQAGLLPMKLERLGEAFDQLDRVIESRDAFAQCIQNSLNGDLNQAIVDMAAKHPVQQIFEGSGPPVVLGRVLKSYHRSFVKYGLRKPDEMAFFDDQGSPVRVRGVMLEWQLALYQKTLSRNRQWDSGLNSSIQAMFERLLNMYTVAEFPIRRQRLYLTLLQLSQAHPDVMPDFPLPKDNEIGEIDKTEDRGLVRFARHLKALSMLKLSLQNVSPSIPDFQECFAAWGSLVDSSASWEELADQVDNIEYWLQEIQASADYLAAKGEEYATLPVLHLLVKVLELRASCDASELVTTLCQLGLQFLHLGYSGKAGMAFAKAELLITNRSVSTEAKLRWHLGYAEYLLKIGNTSKSESVLSKAHAVAQGDKDFMSLTKPSTTLSGRLRFNRILADACFVSSLLATHLGNLKLAARHARQSVVLNRRIWAALETRSNTTKAVSPQNTEADADLSSKVPFDPLSSMRNDKGIPLVMSVTHDALGGADFWLLVPPLYRALMQHSLVFAQQGLFHEAMYVAEQAEKVATATSSPSLVLENAGQRIEFWSESGRLEKARSILDSLDETVCEKHMSKLAYHSSIARVHHLNRDFEKEIATYESMEKLLLELSSPSYIKLIETFQPDMDSLAKGLSAMSLVSGELPDISRAKSSRNRQPVATATPRVAAKTSTRTTRKALLKCVPKAAPKVRKMVNVPQAAEKTSIAEQCVLLDTQRSDVVLRKVMASLLQNDLMKALELLDNIDAQEDSKERNVFHMWVRFKASLSKAISSIAEDFTFNTLPESTIAFPAVPLKARESSDAGLNQQHAPITTSKSARGKKQSREDFAVTLRSAQSLLENVHALCATTGSIHSFQQVSAALGHVTVLLSAVSGGQSRGILHPLYAAYMSEIPKCKSLRLAQESIKVEQENLSREDCLRWPELSAEKRNLATPTDFQQDYVDFIPNPWTAISLALNDDQNELFITRYENGTTPFILRLPLARHSSREMDEEVFTFADGRREFEKIIEDSDLSTRSAKDMTTREARIEWWEAREALDTQLHELLLNIENIWLGGFKGIFSPHSRQDALLARFRTSLDNILNRHLPSRRKRGAQKKANLDTRVLQLFVGLGDASSEELDLDDALTDLIYFVVDILQFNGERNAYDEIDFDAMVIETVDALRAYHSASYGASLSDAHMILILDKNLHMFPWESLPCLEKLSISRLPSLAALRERILAARPPTMTQIAQPGHHISTEAGGTSILNPSGDLTHTSKIIKPRLDDMLGSWTHIANRTPTEREFEDSLGEKDLVLYFGHGSGAQFVRSKAVRRLYLNSGTNGEKPGCATTFLFGCSSVHLSDNGIYEPSGMLASYLTAGAPAVVGMLWDVTDKDCDRFAIKAGELWGLWPEVKEDTVEPPLTVKKSKGKGKVAQLVEEVETARGAGTGRRGRKARGADENPNESDGARERRRGVGLDEAVKEARKACVLRYLNGAAAVVYGIPVYLE</sequence>
<dbReference type="PROSITE" id="PS51700">
    <property type="entry name" value="SEPARIN"/>
    <property type="match status" value="1"/>
</dbReference>
<dbReference type="InterPro" id="IPR030397">
    <property type="entry name" value="SEPARIN_core_dom"/>
</dbReference>
<dbReference type="PANTHER" id="PTHR12792">
    <property type="entry name" value="EXTRA SPINDLE POLES 1-RELATED"/>
    <property type="match status" value="1"/>
</dbReference>
<feature type="compositionally biased region" description="Basic residues" evidence="5">
    <location>
        <begin position="121"/>
        <end position="132"/>
    </location>
</feature>
<feature type="compositionally biased region" description="Polar residues" evidence="5">
    <location>
        <begin position="1515"/>
        <end position="1529"/>
    </location>
</feature>
<dbReference type="GO" id="GO:0051301">
    <property type="term" value="P:cell division"/>
    <property type="evidence" value="ECO:0007669"/>
    <property type="project" value="UniProtKB-KW"/>
</dbReference>
<feature type="region of interest" description="Disordered" evidence="5">
    <location>
        <begin position="1513"/>
        <end position="1535"/>
    </location>
</feature>
<dbReference type="OrthoDB" id="10255632at2759"/>
<evidence type="ECO:0000256" key="4">
    <source>
        <dbReference type="ARBA" id="ARBA00022829"/>
    </source>
</evidence>
<keyword evidence="7" id="KW-0132">Cell division</keyword>
<feature type="region of interest" description="Disordered" evidence="5">
    <location>
        <begin position="111"/>
        <end position="173"/>
    </location>
</feature>
<dbReference type="GO" id="GO:0005737">
    <property type="term" value="C:cytoplasm"/>
    <property type="evidence" value="ECO:0007669"/>
    <property type="project" value="TreeGrafter"/>
</dbReference>
<feature type="domain" description="Peptidase C50" evidence="6">
    <location>
        <begin position="1945"/>
        <end position="2051"/>
    </location>
</feature>
<dbReference type="GO" id="GO:0072686">
    <property type="term" value="C:mitotic spindle"/>
    <property type="evidence" value="ECO:0007669"/>
    <property type="project" value="TreeGrafter"/>
</dbReference>
<evidence type="ECO:0000256" key="5">
    <source>
        <dbReference type="SAM" id="MobiDB-lite"/>
    </source>
</evidence>
<accession>A0A6G1JNB9</accession>
<organism evidence="7 8">
    <name type="scientific">Lentithecium fluviatile CBS 122367</name>
    <dbReference type="NCBI Taxonomy" id="1168545"/>
    <lineage>
        <taxon>Eukaryota</taxon>
        <taxon>Fungi</taxon>
        <taxon>Dikarya</taxon>
        <taxon>Ascomycota</taxon>
        <taxon>Pezizomycotina</taxon>
        <taxon>Dothideomycetes</taxon>
        <taxon>Pleosporomycetidae</taxon>
        <taxon>Pleosporales</taxon>
        <taxon>Massarineae</taxon>
        <taxon>Lentitheciaceae</taxon>
        <taxon>Lentithecium</taxon>
    </lineage>
</organism>
<evidence type="ECO:0000256" key="3">
    <source>
        <dbReference type="ARBA" id="ARBA00022801"/>
    </source>
</evidence>
<dbReference type="InterPro" id="IPR005314">
    <property type="entry name" value="Peptidase_C50"/>
</dbReference>
<reference evidence="7" key="1">
    <citation type="journal article" date="2020" name="Stud. Mycol.">
        <title>101 Dothideomycetes genomes: a test case for predicting lifestyles and emergence of pathogens.</title>
        <authorList>
            <person name="Haridas S."/>
            <person name="Albert R."/>
            <person name="Binder M."/>
            <person name="Bloem J."/>
            <person name="Labutti K."/>
            <person name="Salamov A."/>
            <person name="Andreopoulos B."/>
            <person name="Baker S."/>
            <person name="Barry K."/>
            <person name="Bills G."/>
            <person name="Bluhm B."/>
            <person name="Cannon C."/>
            <person name="Castanera R."/>
            <person name="Culley D."/>
            <person name="Daum C."/>
            <person name="Ezra D."/>
            <person name="Gonzalez J."/>
            <person name="Henrissat B."/>
            <person name="Kuo A."/>
            <person name="Liang C."/>
            <person name="Lipzen A."/>
            <person name="Lutzoni F."/>
            <person name="Magnuson J."/>
            <person name="Mondo S."/>
            <person name="Nolan M."/>
            <person name="Ohm R."/>
            <person name="Pangilinan J."/>
            <person name="Park H.-J."/>
            <person name="Ramirez L."/>
            <person name="Alfaro M."/>
            <person name="Sun H."/>
            <person name="Tritt A."/>
            <person name="Yoshinaga Y."/>
            <person name="Zwiers L.-H."/>
            <person name="Turgeon B."/>
            <person name="Goodwin S."/>
            <person name="Spatafora J."/>
            <person name="Crous P."/>
            <person name="Grigoriev I."/>
        </authorList>
    </citation>
    <scope>NUCLEOTIDE SEQUENCE</scope>
    <source>
        <strain evidence="7">CBS 122367</strain>
    </source>
</reference>
<evidence type="ECO:0000256" key="1">
    <source>
        <dbReference type="ARBA" id="ARBA00000451"/>
    </source>
</evidence>
<dbReference type="GO" id="GO:0004197">
    <property type="term" value="F:cysteine-type endopeptidase activity"/>
    <property type="evidence" value="ECO:0007669"/>
    <property type="project" value="InterPro"/>
</dbReference>
<gene>
    <name evidence="7" type="ORF">K458DRAFT_325159</name>
</gene>
<dbReference type="GO" id="GO:0006508">
    <property type="term" value="P:proteolysis"/>
    <property type="evidence" value="ECO:0007669"/>
    <property type="project" value="InterPro"/>
</dbReference>